<protein>
    <submittedName>
        <fullName evidence="7">NADH dehydrogenase subunit 5</fullName>
    </submittedName>
</protein>
<feature type="signal peptide" evidence="5">
    <location>
        <begin position="1"/>
        <end position="18"/>
    </location>
</feature>
<reference evidence="7 8" key="1">
    <citation type="submission" date="2016-04" db="EMBL/GenBank/DDBJ databases">
        <title>Evolutionary innovation and constraint leading to complex multicellularity in the Ascomycota.</title>
        <authorList>
            <person name="Cisse O."/>
            <person name="Nguyen A."/>
            <person name="Hewitt D.A."/>
            <person name="Jedd G."/>
            <person name="Stajich J.E."/>
        </authorList>
    </citation>
    <scope>NUCLEOTIDE SEQUENCE [LARGE SCALE GENOMIC DNA]</scope>
    <source>
        <strain evidence="7 8">DAH-3</strain>
    </source>
</reference>
<keyword evidence="7" id="KW-0496">Mitochondrion</keyword>
<keyword evidence="2" id="KW-0812">Transmembrane</keyword>
<dbReference type="Pfam" id="PF00662">
    <property type="entry name" value="Proton_antipo_N"/>
    <property type="match status" value="1"/>
</dbReference>
<evidence type="ECO:0000256" key="1">
    <source>
        <dbReference type="ARBA" id="ARBA00004141"/>
    </source>
</evidence>
<dbReference type="Proteomes" id="UP000186594">
    <property type="component" value="Unassembled WGS sequence"/>
</dbReference>
<evidence type="ECO:0000313" key="7">
    <source>
        <dbReference type="EMBL" id="OLL21612.1"/>
    </source>
</evidence>
<sequence length="54" mass="6157">MFIPVLVISSLVHIYSIGYMEEDPAECFGKTFKWVKLSNSGDTLKLMVPSYSRK</sequence>
<evidence type="ECO:0000256" key="5">
    <source>
        <dbReference type="SAM" id="SignalP"/>
    </source>
</evidence>
<name>A0A1U7LGE0_NEOID</name>
<feature type="domain" description="NADH-Ubiquinone oxidoreductase (complex I) chain 5 N-terminal" evidence="6">
    <location>
        <begin position="1"/>
        <end position="25"/>
    </location>
</feature>
<dbReference type="OrthoDB" id="5427493at2759"/>
<comment type="caution">
    <text evidence="7">The sequence shown here is derived from an EMBL/GenBank/DDBJ whole genome shotgun (WGS) entry which is preliminary data.</text>
</comment>
<keyword evidence="5" id="KW-0732">Signal</keyword>
<keyword evidence="8" id="KW-1185">Reference proteome</keyword>
<evidence type="ECO:0000256" key="3">
    <source>
        <dbReference type="ARBA" id="ARBA00022989"/>
    </source>
</evidence>
<feature type="chain" id="PRO_5013024700" evidence="5">
    <location>
        <begin position="19"/>
        <end position="54"/>
    </location>
</feature>
<dbReference type="AlphaFoldDB" id="A0A1U7LGE0"/>
<evidence type="ECO:0000313" key="8">
    <source>
        <dbReference type="Proteomes" id="UP000186594"/>
    </source>
</evidence>
<organism evidence="7 8">
    <name type="scientific">Neolecta irregularis (strain DAH-3)</name>
    <dbReference type="NCBI Taxonomy" id="1198029"/>
    <lineage>
        <taxon>Eukaryota</taxon>
        <taxon>Fungi</taxon>
        <taxon>Dikarya</taxon>
        <taxon>Ascomycota</taxon>
        <taxon>Taphrinomycotina</taxon>
        <taxon>Neolectales</taxon>
        <taxon>Neolectaceae</taxon>
        <taxon>Neolecta</taxon>
    </lineage>
</organism>
<evidence type="ECO:0000256" key="2">
    <source>
        <dbReference type="ARBA" id="ARBA00022692"/>
    </source>
</evidence>
<keyword evidence="3" id="KW-1133">Transmembrane helix</keyword>
<dbReference type="EMBL" id="LXFE01004510">
    <property type="protein sequence ID" value="OLL21612.1"/>
    <property type="molecule type" value="Genomic_DNA"/>
</dbReference>
<gene>
    <name evidence="7" type="primary">nad5_3</name>
    <name evidence="7" type="ORF">NEOLI_006017</name>
</gene>
<keyword evidence="4" id="KW-0472">Membrane</keyword>
<geneLocation type="mitochondrion" evidence="7"/>
<proteinExistence type="predicted"/>
<evidence type="ECO:0000256" key="4">
    <source>
        <dbReference type="ARBA" id="ARBA00023136"/>
    </source>
</evidence>
<feature type="non-terminal residue" evidence="7">
    <location>
        <position position="54"/>
    </location>
</feature>
<accession>A0A1U7LGE0</accession>
<dbReference type="GO" id="GO:0016020">
    <property type="term" value="C:membrane"/>
    <property type="evidence" value="ECO:0007669"/>
    <property type="project" value="UniProtKB-SubCell"/>
</dbReference>
<evidence type="ECO:0000259" key="6">
    <source>
        <dbReference type="Pfam" id="PF00662"/>
    </source>
</evidence>
<dbReference type="InterPro" id="IPR001516">
    <property type="entry name" value="Proton_antipo_N"/>
</dbReference>
<dbReference type="STRING" id="1198029.A0A1U7LGE0"/>
<comment type="subcellular location">
    <subcellularLocation>
        <location evidence="1">Membrane</location>
        <topology evidence="1">Multi-pass membrane protein</topology>
    </subcellularLocation>
</comment>